<feature type="compositionally biased region" description="Polar residues" evidence="1">
    <location>
        <begin position="323"/>
        <end position="332"/>
    </location>
</feature>
<evidence type="ECO:0000313" key="2">
    <source>
        <dbReference type="EMBL" id="TRX88146.1"/>
    </source>
</evidence>
<comment type="caution">
    <text evidence="2">The sequence shown here is derived from an EMBL/GenBank/DDBJ whole genome shotgun (WGS) entry which is preliminary data.</text>
</comment>
<sequence length="332" mass="35862">MGFWSSLVNTAAQAAHWVANNAGSIAKVASVIANVTGKAAMTEEEMAAAGDNILPRLRADIEDAEEELKSQAVEKFPTPNSGGRITTVGMPALWKSPSGGQNYPKVVPEIAMDINRMLALEGIPNTLGKAAPIDVGASLAEKLFAPPEFQRSLADGKLFWNGAEEIVEGKLRITGGVVFYQIPLGNPGSHEAWHAYIRLHYISSPKEDKELAEERLALAIKQGPSQWREGQSYNSATLTVQWNGTRAVDKITSAAVQKLVDDSNGKVRFLKPAVIDGTRFKYQFQTAVEIGPAEVAAALSTALDKSMKSPSPDHPQPRMPQIRISNMQTYVA</sequence>
<dbReference type="OrthoDB" id="4723568at2759"/>
<dbReference type="EMBL" id="VFLP01000098">
    <property type="protein sequence ID" value="TRX88146.1"/>
    <property type="molecule type" value="Genomic_DNA"/>
</dbReference>
<name>A0A553HJL5_9PEZI</name>
<dbReference type="AlphaFoldDB" id="A0A553HJL5"/>
<reference evidence="3" key="1">
    <citation type="submission" date="2019-06" db="EMBL/GenBank/DDBJ databases">
        <title>Draft genome sequence of the griseofulvin-producing fungus Xylaria cubensis strain G536.</title>
        <authorList>
            <person name="Mead M.E."/>
            <person name="Raja H.A."/>
            <person name="Steenwyk J.L."/>
            <person name="Knowles S.L."/>
            <person name="Oberlies N.H."/>
            <person name="Rokas A."/>
        </authorList>
    </citation>
    <scope>NUCLEOTIDE SEQUENCE [LARGE SCALE GENOMIC DNA]</scope>
    <source>
        <strain evidence="3">G536</strain>
    </source>
</reference>
<gene>
    <name evidence="2" type="ORF">FHL15_010944</name>
</gene>
<evidence type="ECO:0000313" key="3">
    <source>
        <dbReference type="Proteomes" id="UP000319160"/>
    </source>
</evidence>
<keyword evidence="3" id="KW-1185">Reference proteome</keyword>
<feature type="region of interest" description="Disordered" evidence="1">
    <location>
        <begin position="304"/>
        <end position="332"/>
    </location>
</feature>
<protein>
    <submittedName>
        <fullName evidence="2">Uncharacterized protein</fullName>
    </submittedName>
</protein>
<accession>A0A553HJL5</accession>
<dbReference type="Proteomes" id="UP000319160">
    <property type="component" value="Unassembled WGS sequence"/>
</dbReference>
<evidence type="ECO:0000256" key="1">
    <source>
        <dbReference type="SAM" id="MobiDB-lite"/>
    </source>
</evidence>
<proteinExistence type="predicted"/>
<organism evidence="2 3">
    <name type="scientific">Xylaria flabelliformis</name>
    <dbReference type="NCBI Taxonomy" id="2512241"/>
    <lineage>
        <taxon>Eukaryota</taxon>
        <taxon>Fungi</taxon>
        <taxon>Dikarya</taxon>
        <taxon>Ascomycota</taxon>
        <taxon>Pezizomycotina</taxon>
        <taxon>Sordariomycetes</taxon>
        <taxon>Xylariomycetidae</taxon>
        <taxon>Xylariales</taxon>
        <taxon>Xylariaceae</taxon>
        <taxon>Xylaria</taxon>
    </lineage>
</organism>